<evidence type="ECO:0000256" key="4">
    <source>
        <dbReference type="SAM" id="Phobius"/>
    </source>
</evidence>
<dbReference type="InterPro" id="IPR051782">
    <property type="entry name" value="ABC_Transporter_VariousFunc"/>
</dbReference>
<evidence type="ECO:0000256" key="3">
    <source>
        <dbReference type="ARBA" id="ARBA00022840"/>
    </source>
</evidence>
<keyword evidence="1" id="KW-0813">Transport</keyword>
<dbReference type="PANTHER" id="PTHR42939:SF1">
    <property type="entry name" value="ABC TRANSPORTER ATP-BINDING PROTEIN ALBC-RELATED"/>
    <property type="match status" value="1"/>
</dbReference>
<dbReference type="PROSITE" id="PS00211">
    <property type="entry name" value="ABC_TRANSPORTER_1"/>
    <property type="match status" value="1"/>
</dbReference>
<name>V9W2C9_9BACL</name>
<proteinExistence type="predicted"/>
<dbReference type="InterPro" id="IPR027417">
    <property type="entry name" value="P-loop_NTPase"/>
</dbReference>
<dbReference type="SUPFAM" id="SSF52540">
    <property type="entry name" value="P-loop containing nucleoside triphosphate hydrolases"/>
    <property type="match status" value="1"/>
</dbReference>
<feature type="domain" description="ABC transporter" evidence="5">
    <location>
        <begin position="2"/>
        <end position="230"/>
    </location>
</feature>
<dbReference type="eggNOG" id="COG1131">
    <property type="taxonomic scope" value="Bacteria"/>
</dbReference>
<gene>
    <name evidence="6" type="primary">natA1</name>
    <name evidence="6" type="ORF">ERIC2_c02530</name>
</gene>
<dbReference type="InterPro" id="IPR003593">
    <property type="entry name" value="AAA+_ATPase"/>
</dbReference>
<evidence type="ECO:0000259" key="5">
    <source>
        <dbReference type="PROSITE" id="PS50893"/>
    </source>
</evidence>
<dbReference type="AlphaFoldDB" id="V9W2C9"/>
<dbReference type="GO" id="GO:0016887">
    <property type="term" value="F:ATP hydrolysis activity"/>
    <property type="evidence" value="ECO:0007669"/>
    <property type="project" value="InterPro"/>
</dbReference>
<sequence>MICVEKASFQYENSVSKAVNSVSFSLREGEVLGLLGHNGAGKSTLLECLSGLRKLTGGNMTADHLPVDQYKKTSFIPNDLYLYNLLTVEETFLYIGRLHSLSYDQIWKIADPLIQMFSLQEKRKEYVKHLSFGMKQKVALILGILDSPRYLLLDEPMTGYDPLSTKTTKEFLLHLAKEQKTGILLSSHRLDIVEDLCDRVLVIHQGVLVFDGSISSLKHDRSFEEALLSLVQDDEHETRLTNDLNPKNGFKKMSFWDFLLRQGASFFFLFFWALFFQGIFL</sequence>
<accession>V9W2C9</accession>
<organism evidence="6 7">
    <name type="scientific">Paenibacillus larvae subsp. larvae DSM 25430</name>
    <dbReference type="NCBI Taxonomy" id="697284"/>
    <lineage>
        <taxon>Bacteria</taxon>
        <taxon>Bacillati</taxon>
        <taxon>Bacillota</taxon>
        <taxon>Bacilli</taxon>
        <taxon>Bacillales</taxon>
        <taxon>Paenibacillaceae</taxon>
        <taxon>Paenibacillus</taxon>
    </lineage>
</organism>
<dbReference type="InterPro" id="IPR003439">
    <property type="entry name" value="ABC_transporter-like_ATP-bd"/>
</dbReference>
<evidence type="ECO:0000313" key="6">
    <source>
        <dbReference type="EMBL" id="AHD04119.1"/>
    </source>
</evidence>
<dbReference type="EMBL" id="CP003355">
    <property type="protein sequence ID" value="AHD04119.1"/>
    <property type="molecule type" value="Genomic_DNA"/>
</dbReference>
<keyword evidence="4" id="KW-1133">Transmembrane helix</keyword>
<dbReference type="PROSITE" id="PS50893">
    <property type="entry name" value="ABC_TRANSPORTER_2"/>
    <property type="match status" value="1"/>
</dbReference>
<keyword evidence="4" id="KW-0812">Transmembrane</keyword>
<dbReference type="GO" id="GO:0005524">
    <property type="term" value="F:ATP binding"/>
    <property type="evidence" value="ECO:0007669"/>
    <property type="project" value="UniProtKB-KW"/>
</dbReference>
<dbReference type="KEGG" id="plv:ERIC2_c02530"/>
<protein>
    <submittedName>
        <fullName evidence="6">ATP-binding transport protein NatA</fullName>
    </submittedName>
</protein>
<keyword evidence="7" id="KW-1185">Reference proteome</keyword>
<dbReference type="InterPro" id="IPR017871">
    <property type="entry name" value="ABC_transporter-like_CS"/>
</dbReference>
<dbReference type="PATRIC" id="fig|697284.3.peg.246"/>
<dbReference type="SMART" id="SM00382">
    <property type="entry name" value="AAA"/>
    <property type="match status" value="1"/>
</dbReference>
<dbReference type="HOGENOM" id="CLU_000604_1_2_9"/>
<evidence type="ECO:0000313" key="7">
    <source>
        <dbReference type="Proteomes" id="UP000029431"/>
    </source>
</evidence>
<evidence type="ECO:0000256" key="2">
    <source>
        <dbReference type="ARBA" id="ARBA00022741"/>
    </source>
</evidence>
<dbReference type="Proteomes" id="UP000029431">
    <property type="component" value="Chromosome"/>
</dbReference>
<dbReference type="PANTHER" id="PTHR42939">
    <property type="entry name" value="ABC TRANSPORTER ATP-BINDING PROTEIN ALBC-RELATED"/>
    <property type="match status" value="1"/>
</dbReference>
<dbReference type="Gene3D" id="3.40.50.300">
    <property type="entry name" value="P-loop containing nucleotide triphosphate hydrolases"/>
    <property type="match status" value="1"/>
</dbReference>
<evidence type="ECO:0000256" key="1">
    <source>
        <dbReference type="ARBA" id="ARBA00022448"/>
    </source>
</evidence>
<feature type="transmembrane region" description="Helical" evidence="4">
    <location>
        <begin position="258"/>
        <end position="280"/>
    </location>
</feature>
<keyword evidence="2" id="KW-0547">Nucleotide-binding</keyword>
<dbReference type="Pfam" id="PF00005">
    <property type="entry name" value="ABC_tran"/>
    <property type="match status" value="1"/>
</dbReference>
<keyword evidence="4" id="KW-0472">Membrane</keyword>
<reference evidence="6 7" key="1">
    <citation type="journal article" date="2014" name="PLoS ONE">
        <title>How to Kill the Honey Bee Larva: Genomic Potential and Virulence Mechanisms of Paenibacillus larvae.</title>
        <authorList>
            <person name="Djukic M."/>
            <person name="Brzuszkiewicz E."/>
            <person name="Funfhaus A."/>
            <person name="Voss J."/>
            <person name="Gollnow K."/>
            <person name="Poppinga L."/>
            <person name="Liesegang H."/>
            <person name="Garcia-Gonzalez E."/>
            <person name="Genersch E."/>
            <person name="Daniel R."/>
        </authorList>
    </citation>
    <scope>NUCLEOTIDE SEQUENCE [LARGE SCALE GENOMIC DNA]</scope>
    <source>
        <strain evidence="6 7">DSM 25430</strain>
    </source>
</reference>
<keyword evidence="3 6" id="KW-0067">ATP-binding</keyword>